<sequence length="1007" mass="113307">MLLTANSIRQEKSGSMNSKLFMMFLGTACCAFLAITPLFAHGKAKSAKDKRYLNVGHTFVPDYSRPRSIAEVSPVVVDCPVGTSPVLPFRVWVVYSDGAAEYRQARWSNSSLAEEKGETDHAKHPEGSRYEVNGYIIGDATTDKGYPIKAQVRVVATAVAAPGQEMAHAFSLADVTLDGDNRLTHNRDEALREICSWDVSQQLYNYRDTYGLSTDGYTRSDGWDSPDTKLKGHGSGHYMSAIAQAYAVTKDPRQKAILRKNITRMVNELRACQEKTFVFDKALNRYWEARDFAPEEELRGLKGTWEAFDEYKKHPEKYGYGYINAIPAQHCALIEMYRAYNNSDWVWAPYYSVHKQLAGLIDIATYFDDKAICDKALLTAKDMGLWVWNRMHYRTYVKEDGTEAERRSKPGNRYEMWDMYIAGEVGGMSESLARLSEMVSDPGEKAKLIEAAGCFDAPKFYNPLSKNVDDIRTRHANQHIPMIVGALRSYKTNKNPFYYHLSQNFWHLVQGRYMYATGGVGNGEMFRQPYTQILSMATNGMQEGERQANPDINETCCTYNLLKLTSDLNCYNPDDARYMDYYERGLYNQIVGSLNPDKYETCYQYAVGLNATKPFGNETPQSTCCGGTGSENHTKYQAAAYFANTHTLWVGLYMPTTLHWKAKGLTIRQECAWPAQHTAIQIAEGKGEFTLKLRVPYWATGGFEVKVNGKKVKQLFRPSSYVALEKTRWKAGDVVEIDMPFTKHIEYGADKLTSEVASMDGTPLRTAWVGTLMYGPLAMTGTGSAIWKEATLDVDSYLKTVEEGKGNGVKTGADANLLTLSLNGKVFQPDYYRNVNSTHYYRIHFTDMEATAADKNAVADLSELKSLVDMARQRKADQEKWNAMATKPEHAPWAPHGYERMVKAMLQAQEVLAKDKKDITQDELEGTASMLNKAINTMRPGNLAEMEDLRPLSALLSRAGRSDGNSSKELREAVDYGRMVMKYVTDGSGTHDFIKEAIQRLKKATGQ</sequence>
<dbReference type="Proteomes" id="UP000007820">
    <property type="component" value="Unassembled WGS sequence"/>
</dbReference>
<dbReference type="Pfam" id="PF20736">
    <property type="entry name" value="Glyco_hydro127M"/>
    <property type="match status" value="1"/>
</dbReference>
<reference evidence="3 4" key="1">
    <citation type="submission" date="2011-04" db="EMBL/GenBank/DDBJ databases">
        <authorList>
            <person name="Muzny D."/>
            <person name="Qin X."/>
            <person name="Deng J."/>
            <person name="Jiang H."/>
            <person name="Liu Y."/>
            <person name="Qu J."/>
            <person name="Song X.-Z."/>
            <person name="Zhang L."/>
            <person name="Thornton R."/>
            <person name="Coyle M."/>
            <person name="Francisco L."/>
            <person name="Jackson L."/>
            <person name="Javaid M."/>
            <person name="Korchina V."/>
            <person name="Kovar C."/>
            <person name="Mata R."/>
            <person name="Mathew T."/>
            <person name="Ngo R."/>
            <person name="Nguyen L."/>
            <person name="Nguyen N."/>
            <person name="Okwuonu G."/>
            <person name="Ongeri F."/>
            <person name="Pham C."/>
            <person name="Simmons D."/>
            <person name="Wilczek-Boney K."/>
            <person name="Hale W."/>
            <person name="Jakkamsetti A."/>
            <person name="Pham P."/>
            <person name="Ruth R."/>
            <person name="San Lucas F."/>
            <person name="Warren J."/>
            <person name="Zhang J."/>
            <person name="Zhao Z."/>
            <person name="Zhou C."/>
            <person name="Zhu D."/>
            <person name="Lee S."/>
            <person name="Bess C."/>
            <person name="Blankenburg K."/>
            <person name="Forbes L."/>
            <person name="Fu Q."/>
            <person name="Gubbala S."/>
            <person name="Hirani K."/>
            <person name="Jayaseelan J.C."/>
            <person name="Lara F."/>
            <person name="Munidasa M."/>
            <person name="Palculict T."/>
            <person name="Patil S."/>
            <person name="Pu L.-L."/>
            <person name="Saada N."/>
            <person name="Tang L."/>
            <person name="Weissenberger G."/>
            <person name="Zhu Y."/>
            <person name="Hemphill L."/>
            <person name="Shang Y."/>
            <person name="Youmans B."/>
            <person name="Ayvaz T."/>
            <person name="Ross M."/>
            <person name="Santibanez J."/>
            <person name="Aqrawi P."/>
            <person name="Gross S."/>
            <person name="Joshi V."/>
            <person name="Fowler G."/>
            <person name="Nazareth L."/>
            <person name="Reid J."/>
            <person name="Worley K."/>
            <person name="Petrosino J."/>
            <person name="Highlander S."/>
            <person name="Gibbs R."/>
        </authorList>
    </citation>
    <scope>NUCLEOTIDE SEQUENCE [LARGE SCALE GENOMIC DNA]</scope>
    <source>
        <strain evidence="3 4">DSM 3688</strain>
    </source>
</reference>
<feature type="domain" description="Non-reducing end beta-L-arabinofuranosidase-like GH127 middle" evidence="2">
    <location>
        <begin position="647"/>
        <end position="740"/>
    </location>
</feature>
<protein>
    <submittedName>
        <fullName evidence="3">Uncharacterized protein</fullName>
    </submittedName>
</protein>
<dbReference type="InterPro" id="IPR049046">
    <property type="entry name" value="Beta-AFase-like_GH127_middle"/>
</dbReference>
<gene>
    <name evidence="3" type="ORF">HMPREF9136_1656</name>
</gene>
<dbReference type="STRING" id="908937.Prede_2696"/>
<evidence type="ECO:0000259" key="1">
    <source>
        <dbReference type="Pfam" id="PF07944"/>
    </source>
</evidence>
<evidence type="ECO:0000259" key="2">
    <source>
        <dbReference type="Pfam" id="PF20736"/>
    </source>
</evidence>
<name>F9D478_PREDD</name>
<dbReference type="AlphaFoldDB" id="F9D478"/>
<evidence type="ECO:0000313" key="3">
    <source>
        <dbReference type="EMBL" id="EGQ14121.1"/>
    </source>
</evidence>
<dbReference type="PANTHER" id="PTHR31151">
    <property type="entry name" value="PROLINE-TRNA LIGASE (DUF1680)"/>
    <property type="match status" value="1"/>
</dbReference>
<dbReference type="InterPro" id="IPR012878">
    <property type="entry name" value="Beta-AFase-like_GH127_cat"/>
</dbReference>
<feature type="domain" description="Non-reducing end beta-L-arabinofuranosidase-like GH127 catalytic" evidence="1">
    <location>
        <begin position="185"/>
        <end position="637"/>
    </location>
</feature>
<dbReference type="Pfam" id="PF07944">
    <property type="entry name" value="Beta-AFase-like_GH127_cat"/>
    <property type="match status" value="1"/>
</dbReference>
<dbReference type="EMBL" id="AFPW01000023">
    <property type="protein sequence ID" value="EGQ14121.1"/>
    <property type="molecule type" value="Genomic_DNA"/>
</dbReference>
<organism evidence="3 4">
    <name type="scientific">Prevotella dentalis (strain ATCC 49559 / DSM 3688 / JCM 13448 / NCTC 12043 / ES 2772)</name>
    <name type="common">Mitsuokella dentalis</name>
    <dbReference type="NCBI Taxonomy" id="908937"/>
    <lineage>
        <taxon>Bacteria</taxon>
        <taxon>Pseudomonadati</taxon>
        <taxon>Bacteroidota</taxon>
        <taxon>Bacteroidia</taxon>
        <taxon>Bacteroidales</taxon>
        <taxon>Prevotellaceae</taxon>
        <taxon>Prevotella</taxon>
    </lineage>
</organism>
<dbReference type="eggNOG" id="COG3533">
    <property type="taxonomic scope" value="Bacteria"/>
</dbReference>
<comment type="caution">
    <text evidence="3">The sequence shown here is derived from an EMBL/GenBank/DDBJ whole genome shotgun (WGS) entry which is preliminary data.</text>
</comment>
<proteinExistence type="predicted"/>
<dbReference type="PANTHER" id="PTHR31151:SF0">
    <property type="entry name" value="PROLINE-TRNA LIGASE (DUF1680)"/>
    <property type="match status" value="1"/>
</dbReference>
<evidence type="ECO:0000313" key="4">
    <source>
        <dbReference type="Proteomes" id="UP000007820"/>
    </source>
</evidence>
<accession>F9D478</accession>